<accession>A0A1I1TQS2</accession>
<name>A0A1I1TQS2_9BACI</name>
<gene>
    <name evidence="2" type="ORF">SAMN05216238_102393</name>
</gene>
<keyword evidence="1" id="KW-1133">Transmembrane helix</keyword>
<reference evidence="3" key="1">
    <citation type="submission" date="2016-10" db="EMBL/GenBank/DDBJ databases">
        <authorList>
            <person name="Varghese N."/>
            <person name="Submissions S."/>
        </authorList>
    </citation>
    <scope>NUCLEOTIDE SEQUENCE [LARGE SCALE GENOMIC DNA]</scope>
    <source>
        <strain evidence="3">DSM 22530</strain>
    </source>
</reference>
<dbReference type="EMBL" id="FOMR01000002">
    <property type="protein sequence ID" value="SFD60745.1"/>
    <property type="molecule type" value="Genomic_DNA"/>
</dbReference>
<dbReference type="AlphaFoldDB" id="A0A1I1TQS2"/>
<dbReference type="RefSeq" id="WP_090081858.1">
    <property type="nucleotide sequence ID" value="NZ_FOMR01000002.1"/>
</dbReference>
<keyword evidence="1" id="KW-0472">Membrane</keyword>
<proteinExistence type="predicted"/>
<dbReference type="Pfam" id="PF14007">
    <property type="entry name" value="YtpI"/>
    <property type="match status" value="1"/>
</dbReference>
<keyword evidence="3" id="KW-1185">Reference proteome</keyword>
<feature type="transmembrane region" description="Helical" evidence="1">
    <location>
        <begin position="61"/>
        <end position="81"/>
    </location>
</feature>
<feature type="transmembrane region" description="Helical" evidence="1">
    <location>
        <begin position="6"/>
        <end position="24"/>
    </location>
</feature>
<feature type="transmembrane region" description="Helical" evidence="1">
    <location>
        <begin position="36"/>
        <end position="55"/>
    </location>
</feature>
<keyword evidence="1" id="KW-0812">Transmembrane</keyword>
<evidence type="ECO:0000256" key="1">
    <source>
        <dbReference type="SAM" id="Phobius"/>
    </source>
</evidence>
<organism evidence="2 3">
    <name type="scientific">Lentibacillus persicus</name>
    <dbReference type="NCBI Taxonomy" id="640948"/>
    <lineage>
        <taxon>Bacteria</taxon>
        <taxon>Bacillati</taxon>
        <taxon>Bacillota</taxon>
        <taxon>Bacilli</taxon>
        <taxon>Bacillales</taxon>
        <taxon>Bacillaceae</taxon>
        <taxon>Lentibacillus</taxon>
    </lineage>
</organism>
<evidence type="ECO:0000313" key="3">
    <source>
        <dbReference type="Proteomes" id="UP000199474"/>
    </source>
</evidence>
<sequence length="98" mass="11670">MIIFPIIIVLSLVFWVYYKVAILKTDDGLTQAYFNAKSRVCLGSFIFFFAINQYIFYETRLSLFVGIIFLIFGGTHLYSGIKETKHYRREWRRLNPQQ</sequence>
<dbReference type="Proteomes" id="UP000199474">
    <property type="component" value="Unassembled WGS sequence"/>
</dbReference>
<evidence type="ECO:0000313" key="2">
    <source>
        <dbReference type="EMBL" id="SFD60745.1"/>
    </source>
</evidence>
<dbReference type="OrthoDB" id="2453019at2"/>
<dbReference type="InterPro" id="IPR025618">
    <property type="entry name" value="YtpI"/>
</dbReference>
<dbReference type="STRING" id="640948.SAMN05216238_102393"/>
<protein>
    <submittedName>
        <fullName evidence="2">YtpI-like protein</fullName>
    </submittedName>
</protein>